<dbReference type="OrthoDB" id="10566908at2759"/>
<accession>A0A9Q1GDP7</accession>
<evidence type="ECO:0000313" key="3">
    <source>
        <dbReference type="Proteomes" id="UP001152622"/>
    </source>
</evidence>
<keyword evidence="3" id="KW-1185">Reference proteome</keyword>
<comment type="caution">
    <text evidence="2">The sequence shown here is derived from an EMBL/GenBank/DDBJ whole genome shotgun (WGS) entry which is preliminary data.</text>
</comment>
<name>A0A9Q1GDP7_SYNKA</name>
<feature type="region of interest" description="Disordered" evidence="1">
    <location>
        <begin position="104"/>
        <end position="123"/>
    </location>
</feature>
<proteinExistence type="predicted"/>
<protein>
    <submittedName>
        <fullName evidence="2">Uncharacterized protein</fullName>
    </submittedName>
</protein>
<reference evidence="2" key="1">
    <citation type="journal article" date="2023" name="Science">
        <title>Genome structures resolve the early diversification of teleost fishes.</title>
        <authorList>
            <person name="Parey E."/>
            <person name="Louis A."/>
            <person name="Montfort J."/>
            <person name="Bouchez O."/>
            <person name="Roques C."/>
            <person name="Iampietro C."/>
            <person name="Lluch J."/>
            <person name="Castinel A."/>
            <person name="Donnadieu C."/>
            <person name="Desvignes T."/>
            <person name="Floi Bucao C."/>
            <person name="Jouanno E."/>
            <person name="Wen M."/>
            <person name="Mejri S."/>
            <person name="Dirks R."/>
            <person name="Jansen H."/>
            <person name="Henkel C."/>
            <person name="Chen W.J."/>
            <person name="Zahm M."/>
            <person name="Cabau C."/>
            <person name="Klopp C."/>
            <person name="Thompson A.W."/>
            <person name="Robinson-Rechavi M."/>
            <person name="Braasch I."/>
            <person name="Lecointre G."/>
            <person name="Bobe J."/>
            <person name="Postlethwait J.H."/>
            <person name="Berthelot C."/>
            <person name="Roest Crollius H."/>
            <person name="Guiguen Y."/>
        </authorList>
    </citation>
    <scope>NUCLEOTIDE SEQUENCE</scope>
    <source>
        <strain evidence="2">WJC10195</strain>
    </source>
</reference>
<gene>
    <name evidence="2" type="ORF">SKAU_G00030420</name>
</gene>
<dbReference type="AlphaFoldDB" id="A0A9Q1GDP7"/>
<evidence type="ECO:0000256" key="1">
    <source>
        <dbReference type="SAM" id="MobiDB-lite"/>
    </source>
</evidence>
<sequence length="123" mass="13293">MVLPSGLAQMKTRTLLPVGTWYGGSASTFPLRAALRSADSRGQGSLLPTPDGHMGGDFQRSYIHKPGRGEAFFHREWAPSGRGSESCRSAQWPKKGLEAFWQDLTLPPGSSVTPNSAPVPRRS</sequence>
<organism evidence="2 3">
    <name type="scientific">Synaphobranchus kaupii</name>
    <name type="common">Kaup's arrowtooth eel</name>
    <dbReference type="NCBI Taxonomy" id="118154"/>
    <lineage>
        <taxon>Eukaryota</taxon>
        <taxon>Metazoa</taxon>
        <taxon>Chordata</taxon>
        <taxon>Craniata</taxon>
        <taxon>Vertebrata</taxon>
        <taxon>Euteleostomi</taxon>
        <taxon>Actinopterygii</taxon>
        <taxon>Neopterygii</taxon>
        <taxon>Teleostei</taxon>
        <taxon>Anguilliformes</taxon>
        <taxon>Synaphobranchidae</taxon>
        <taxon>Synaphobranchus</taxon>
    </lineage>
</organism>
<evidence type="ECO:0000313" key="2">
    <source>
        <dbReference type="EMBL" id="KAJ8382264.1"/>
    </source>
</evidence>
<dbReference type="EMBL" id="JAINUF010000001">
    <property type="protein sequence ID" value="KAJ8382264.1"/>
    <property type="molecule type" value="Genomic_DNA"/>
</dbReference>
<dbReference type="Proteomes" id="UP001152622">
    <property type="component" value="Chromosome 1"/>
</dbReference>